<accession>A0A3P3UA78</accession>
<dbReference type="GO" id="GO:0016787">
    <property type="term" value="F:hydrolase activity"/>
    <property type="evidence" value="ECO:0007669"/>
    <property type="project" value="UniProtKB-UniRule"/>
</dbReference>
<dbReference type="PANTHER" id="PTHR11070">
    <property type="entry name" value="UVRD / RECB / PCRA DNA HELICASE FAMILY MEMBER"/>
    <property type="match status" value="1"/>
</dbReference>
<keyword evidence="1 5" id="KW-0547">Nucleotide-binding</keyword>
<dbReference type="InterPro" id="IPR027417">
    <property type="entry name" value="P-loop_NTPase"/>
</dbReference>
<dbReference type="Proteomes" id="UP000267017">
    <property type="component" value="Unassembled WGS sequence"/>
</dbReference>
<comment type="caution">
    <text evidence="7">The sequence shown here is derived from an EMBL/GenBank/DDBJ whole genome shotgun (WGS) entry which is preliminary data.</text>
</comment>
<dbReference type="PROSITE" id="PS51198">
    <property type="entry name" value="UVRD_HELICASE_ATP_BIND"/>
    <property type="match status" value="1"/>
</dbReference>
<dbReference type="GO" id="GO:0043138">
    <property type="term" value="F:3'-5' DNA helicase activity"/>
    <property type="evidence" value="ECO:0007669"/>
    <property type="project" value="TreeGrafter"/>
</dbReference>
<keyword evidence="8" id="KW-1185">Reference proteome</keyword>
<keyword evidence="2 5" id="KW-0378">Hydrolase</keyword>
<name>A0A3P3UA78_9BACL</name>
<evidence type="ECO:0000256" key="4">
    <source>
        <dbReference type="ARBA" id="ARBA00022840"/>
    </source>
</evidence>
<protein>
    <submittedName>
        <fullName evidence="7">ATP-dependent helicase</fullName>
    </submittedName>
</protein>
<dbReference type="SUPFAM" id="SSF52540">
    <property type="entry name" value="P-loop containing nucleoside triphosphate hydrolases"/>
    <property type="match status" value="1"/>
</dbReference>
<dbReference type="EMBL" id="RRCN01000001">
    <property type="protein sequence ID" value="RRJ67220.1"/>
    <property type="molecule type" value="Genomic_DNA"/>
</dbReference>
<evidence type="ECO:0000256" key="5">
    <source>
        <dbReference type="PROSITE-ProRule" id="PRU00560"/>
    </source>
</evidence>
<dbReference type="Pfam" id="PF00580">
    <property type="entry name" value="UvrD-helicase"/>
    <property type="match status" value="1"/>
</dbReference>
<evidence type="ECO:0000256" key="2">
    <source>
        <dbReference type="ARBA" id="ARBA00022801"/>
    </source>
</evidence>
<evidence type="ECO:0000256" key="3">
    <source>
        <dbReference type="ARBA" id="ARBA00022806"/>
    </source>
</evidence>
<evidence type="ECO:0000313" key="8">
    <source>
        <dbReference type="Proteomes" id="UP000267017"/>
    </source>
</evidence>
<organism evidence="7 8">
    <name type="scientific">Paenibacillus oralis</name>
    <dbReference type="NCBI Taxonomy" id="2490856"/>
    <lineage>
        <taxon>Bacteria</taxon>
        <taxon>Bacillati</taxon>
        <taxon>Bacillota</taxon>
        <taxon>Bacilli</taxon>
        <taxon>Bacillales</taxon>
        <taxon>Paenibacillaceae</taxon>
        <taxon>Paenibacillus</taxon>
    </lineage>
</organism>
<dbReference type="InterPro" id="IPR000212">
    <property type="entry name" value="DNA_helicase_UvrD/REP"/>
</dbReference>
<gene>
    <name evidence="7" type="ORF">EHV15_33060</name>
</gene>
<evidence type="ECO:0000259" key="6">
    <source>
        <dbReference type="PROSITE" id="PS51198"/>
    </source>
</evidence>
<dbReference type="GO" id="GO:0003677">
    <property type="term" value="F:DNA binding"/>
    <property type="evidence" value="ECO:0007669"/>
    <property type="project" value="InterPro"/>
</dbReference>
<proteinExistence type="predicted"/>
<dbReference type="PANTHER" id="PTHR11070:SF2">
    <property type="entry name" value="ATP-DEPENDENT DNA HELICASE SRS2"/>
    <property type="match status" value="1"/>
</dbReference>
<dbReference type="InterPro" id="IPR014016">
    <property type="entry name" value="UvrD-like_ATP-bd"/>
</dbReference>
<sequence length="622" mass="71318">MFIVNDEDIKNAERLLLPEGEIFDKERREVIYCMESKDVQACPGSGKTTTLLAKLAIISRQLPLKSSKGICVLTHTNVAVDEIRNKLEGKADILFQYPNHFGTIQSFVNKFLAIPAYIDRYGKRIARIDDEIYYEFVQRRSGKLDYGAKNWLDRKRISLADLRFSLSDFCITKKIDGPILMNPTAPSYQKIKKFKEGILEEGVLCYEDAYSLAFEYLRKYPQLAKAISERFAYVFVDEMQDTDYIQNDLLERIFDQKKVVIQRIGDSNQSIFDSSSKSGWKITENYLSISTSKRFSTNIADRVKTICLSPQNLTGNAKIVNIRPKIIVFDDSSISKVLPKFGDLIIESNLHLLTKTIFKAVGWVGDPSKPRSICDYYEPYSKFGLNKRHDFDGLSSYLKMANTGTKESSLKSKSELLLGALLKSLRLLGVKRPNGLPYTESSFSEYLKTQHKGFYEEFRLQMIQWCLKLYQGEDILQSIKNYITVDLCSQLGFIPNKELLSFLNNNSDSEILVDLQSNSFTHEKNNSRISIDISTVHSVKGETHTATLYLETYYNKKFDVQSILEYMKGKHVTPRLETTKKSLKMAYVGMTRPTHLLCVATHKDSKSHLEDLHNVGWDIYEV</sequence>
<evidence type="ECO:0000313" key="7">
    <source>
        <dbReference type="EMBL" id="RRJ67220.1"/>
    </source>
</evidence>
<evidence type="ECO:0000256" key="1">
    <source>
        <dbReference type="ARBA" id="ARBA00022741"/>
    </source>
</evidence>
<feature type="domain" description="UvrD-like helicase ATP-binding" evidence="6">
    <location>
        <begin position="20"/>
        <end position="316"/>
    </location>
</feature>
<reference evidence="7 8" key="1">
    <citation type="submission" date="2018-11" db="EMBL/GenBank/DDBJ databases">
        <title>Genome sequencing of Paenibacillus sp. KCOM 3021 (= ChDC PVNT-B20).</title>
        <authorList>
            <person name="Kook J.-K."/>
            <person name="Park S.-N."/>
            <person name="Lim Y.K."/>
        </authorList>
    </citation>
    <scope>NUCLEOTIDE SEQUENCE [LARGE SCALE GENOMIC DNA]</scope>
    <source>
        <strain evidence="7 8">KCOM 3021</strain>
    </source>
</reference>
<dbReference type="RefSeq" id="WP_128634999.1">
    <property type="nucleotide sequence ID" value="NZ_RRCN01000001.1"/>
</dbReference>
<dbReference type="OrthoDB" id="9765670at2"/>
<keyword evidence="3 5" id="KW-0347">Helicase</keyword>
<feature type="binding site" evidence="5">
    <location>
        <begin position="41"/>
        <end position="48"/>
    </location>
    <ligand>
        <name>ATP</name>
        <dbReference type="ChEBI" id="CHEBI:30616"/>
    </ligand>
</feature>
<dbReference type="GO" id="GO:0000725">
    <property type="term" value="P:recombinational repair"/>
    <property type="evidence" value="ECO:0007669"/>
    <property type="project" value="TreeGrafter"/>
</dbReference>
<dbReference type="AlphaFoldDB" id="A0A3P3UA78"/>
<dbReference type="GO" id="GO:0005524">
    <property type="term" value="F:ATP binding"/>
    <property type="evidence" value="ECO:0007669"/>
    <property type="project" value="UniProtKB-UniRule"/>
</dbReference>
<dbReference type="Gene3D" id="3.40.50.300">
    <property type="entry name" value="P-loop containing nucleotide triphosphate hydrolases"/>
    <property type="match status" value="1"/>
</dbReference>
<keyword evidence="4 5" id="KW-0067">ATP-binding</keyword>